<evidence type="ECO:0008006" key="3">
    <source>
        <dbReference type="Google" id="ProtNLM"/>
    </source>
</evidence>
<keyword evidence="2" id="KW-1185">Reference proteome</keyword>
<sequence>MTTSSFGASLPVGPAPSRPLCRPFERALDQPFAGRGHRAPARHHRAAAPLLLAVALLLGAVVLAPEQPLDQEAICHRHNGVEACRVW</sequence>
<dbReference type="Proteomes" id="UP000238218">
    <property type="component" value="Unassembled WGS sequence"/>
</dbReference>
<reference evidence="1 2" key="2">
    <citation type="submission" date="2018-03" db="EMBL/GenBank/DDBJ databases">
        <title>The ancient ancestry and fast evolution of plastids.</title>
        <authorList>
            <person name="Moore K.R."/>
            <person name="Magnabosco C."/>
            <person name="Momper L."/>
            <person name="Gold D.A."/>
            <person name="Bosak T."/>
            <person name="Fournier G.P."/>
        </authorList>
    </citation>
    <scope>NUCLEOTIDE SEQUENCE [LARGE SCALE GENOMIC DNA]</scope>
    <source>
        <strain evidence="1 2">CCALA 015</strain>
    </source>
</reference>
<evidence type="ECO:0000313" key="1">
    <source>
        <dbReference type="EMBL" id="PSB36724.1"/>
    </source>
</evidence>
<organism evidence="1 2">
    <name type="scientific">Aphanothece cf. minutissima CCALA 015</name>
    <dbReference type="NCBI Taxonomy" id="2107695"/>
    <lineage>
        <taxon>Bacteria</taxon>
        <taxon>Bacillati</taxon>
        <taxon>Cyanobacteriota</taxon>
        <taxon>Cyanophyceae</taxon>
        <taxon>Oscillatoriophycideae</taxon>
        <taxon>Chroococcales</taxon>
        <taxon>Aphanothecaceae</taxon>
        <taxon>Aphanothece</taxon>
    </lineage>
</organism>
<reference evidence="1 2" key="1">
    <citation type="submission" date="2018-02" db="EMBL/GenBank/DDBJ databases">
        <authorList>
            <person name="Moore K."/>
            <person name="Momper L."/>
        </authorList>
    </citation>
    <scope>NUCLEOTIDE SEQUENCE [LARGE SCALE GENOMIC DNA]</scope>
    <source>
        <strain evidence="1 2">CCALA 015</strain>
    </source>
</reference>
<dbReference type="EMBL" id="PVWP01000008">
    <property type="protein sequence ID" value="PSB36724.1"/>
    <property type="molecule type" value="Genomic_DNA"/>
</dbReference>
<gene>
    <name evidence="1" type="ORF">C7B81_12375</name>
</gene>
<accession>A0ABX5F896</accession>
<protein>
    <recommendedName>
        <fullName evidence="3">Serine protease inhibitor</fullName>
    </recommendedName>
</protein>
<name>A0ABX5F896_9CHRO</name>
<proteinExistence type="predicted"/>
<evidence type="ECO:0000313" key="2">
    <source>
        <dbReference type="Proteomes" id="UP000238218"/>
    </source>
</evidence>
<dbReference type="RefSeq" id="WP_106222158.1">
    <property type="nucleotide sequence ID" value="NZ_PVWP01000008.1"/>
</dbReference>
<comment type="caution">
    <text evidence="1">The sequence shown here is derived from an EMBL/GenBank/DDBJ whole genome shotgun (WGS) entry which is preliminary data.</text>
</comment>